<dbReference type="InterPro" id="IPR011047">
    <property type="entry name" value="Quinoprotein_ADH-like_sf"/>
</dbReference>
<gene>
    <name evidence="2" type="ORF">APZ18_04350</name>
</gene>
<dbReference type="SUPFAM" id="SSF50998">
    <property type="entry name" value="Quinoprotein alcohol dehydrogenase-like"/>
    <property type="match status" value="1"/>
</dbReference>
<accession>A0AAW3JW27</accession>
<dbReference type="PANTHER" id="PTHR35340:SF5">
    <property type="entry name" value="ASST-DOMAIN-CONTAINING PROTEIN"/>
    <property type="match status" value="1"/>
</dbReference>
<organism evidence="2 3">
    <name type="scientific">Butyribacter intestini</name>
    <dbReference type="NCBI Taxonomy" id="1703332"/>
    <lineage>
        <taxon>Bacteria</taxon>
        <taxon>Bacillati</taxon>
        <taxon>Bacillota</taxon>
        <taxon>Clostridia</taxon>
        <taxon>Lachnospirales</taxon>
        <taxon>Lachnospiraceae</taxon>
        <taxon>Butyribacter</taxon>
    </lineage>
</organism>
<dbReference type="RefSeq" id="WP_055941919.1">
    <property type="nucleotide sequence ID" value="NZ_JAQDCV010000001.1"/>
</dbReference>
<reference evidence="2 3" key="1">
    <citation type="submission" date="2015-10" db="EMBL/GenBank/DDBJ databases">
        <title>Butyribacter intestini gen. nov., sp. nov., a butyric acid-producing bacterium of the family Lachnospiraceae isolated from the human faeces.</title>
        <authorList>
            <person name="Zou Y."/>
            <person name="Xue W."/>
            <person name="Luo G."/>
            <person name="Lv M."/>
        </authorList>
    </citation>
    <scope>NUCLEOTIDE SEQUENCE [LARGE SCALE GENOMIC DNA]</scope>
    <source>
        <strain evidence="2 3">TF01-11</strain>
    </source>
</reference>
<keyword evidence="3" id="KW-1185">Reference proteome</keyword>
<dbReference type="GO" id="GO:0004062">
    <property type="term" value="F:aryl sulfotransferase activity"/>
    <property type="evidence" value="ECO:0007669"/>
    <property type="project" value="InterPro"/>
</dbReference>
<dbReference type="Proteomes" id="UP000050833">
    <property type="component" value="Unassembled WGS sequence"/>
</dbReference>
<proteinExistence type="predicted"/>
<sequence length="654" mass="75654">MKTINKLLAPIKKKTMNALVANYKWLEKQVRANNVTYNNISNNYETNIDTKSEIAAISSYKREVAINEILKSKEYDFDNMLVIKNPHRIAPLSALALFVTDMSCKVQYTIAGKRGSDDYTVCDEIMTKYHRVPLLGLYENSVNIIIVRLLDENDSIIASKKLRIIIRGLDKPVHNAVKLSNSTQPLSKDFIFVSGGYHGGVYAFDKKGNIRFALNKIPQYCGVYLFKDGRFLFPEKHMRRPAWGNANTVVMHEMDMMGRVYRTYYDKKGLHHWAIEKEPGGNILALSSSTDDTFMENEIVEIDRFTGEAVKEINMNQLLPEKYITRNDWAHINSIEYIAKDDSVVISMRNVHTIAKISLEKGELVWILTNPKFYKETNVEDKVLKPEGDIKWFFQQHAIQIVHDEKNKDGRLHIMLFDNHTANRRPVKWFDKEKKSNIMFFTIDEKNMTVTQDKYIPVPLSVTRSNEEYDTKTGKVFAMCANLKPPIDGYNGKIYEIDYNTGEITNEFSSELDYFSAHSIEFNINDMAKPLDFSKDMVVGELYAPVKAEGNAEDFTKLLDFDDIENNDDKPQICMYGELLQIRALDHTLEKIYLYNENDTYIQDFTDSEQTIEVFGTQHYYMSMPLMAIAHGNYKLAIKHNGKLYDTHKYINIF</sequence>
<dbReference type="AlphaFoldDB" id="A0AAW3JW27"/>
<dbReference type="InterPro" id="IPR010262">
    <property type="entry name" value="Arylsulfotransferase_bact"/>
</dbReference>
<comment type="caution">
    <text evidence="2">The sequence shown here is derived from an EMBL/GenBank/DDBJ whole genome shotgun (WGS) entry which is preliminary data.</text>
</comment>
<dbReference type="PANTHER" id="PTHR35340">
    <property type="entry name" value="PQQ ENZYME REPEAT PROTEIN-RELATED"/>
    <property type="match status" value="1"/>
</dbReference>
<evidence type="ECO:0000313" key="2">
    <source>
        <dbReference type="EMBL" id="KQC86425.1"/>
    </source>
</evidence>
<dbReference type="Pfam" id="PF17425">
    <property type="entry name" value="Arylsulfotran_N"/>
    <property type="match status" value="1"/>
</dbReference>
<dbReference type="InterPro" id="IPR035391">
    <property type="entry name" value="Arylsulfotran_N"/>
</dbReference>
<dbReference type="Pfam" id="PF05935">
    <property type="entry name" value="Arylsulfotrans"/>
    <property type="match status" value="1"/>
</dbReference>
<evidence type="ECO:0000259" key="1">
    <source>
        <dbReference type="Pfam" id="PF17425"/>
    </source>
</evidence>
<name>A0AAW3JW27_9FIRM</name>
<evidence type="ECO:0000313" key="3">
    <source>
        <dbReference type="Proteomes" id="UP000050833"/>
    </source>
</evidence>
<dbReference type="Gene3D" id="2.60.40.3100">
    <property type="entry name" value="Arylsulphate sulphotransferase monomer, N-terminal domain"/>
    <property type="match status" value="1"/>
</dbReference>
<dbReference type="InterPro" id="IPR053143">
    <property type="entry name" value="Arylsulfate_ST"/>
</dbReference>
<dbReference type="InterPro" id="IPR038477">
    <property type="entry name" value="ASST_N_sf"/>
</dbReference>
<protein>
    <recommendedName>
        <fullName evidence="1">Arylsulfotransferase N-terminal domain-containing protein</fullName>
    </recommendedName>
</protein>
<dbReference type="EMBL" id="LLKB01000001">
    <property type="protein sequence ID" value="KQC86425.1"/>
    <property type="molecule type" value="Genomic_DNA"/>
</dbReference>
<feature type="domain" description="Arylsulfotransferase N-terminal" evidence="1">
    <location>
        <begin position="81"/>
        <end position="153"/>
    </location>
</feature>